<organism evidence="2 3">
    <name type="scientific">Cardiosporidium cionae</name>
    <dbReference type="NCBI Taxonomy" id="476202"/>
    <lineage>
        <taxon>Eukaryota</taxon>
        <taxon>Sar</taxon>
        <taxon>Alveolata</taxon>
        <taxon>Apicomplexa</taxon>
        <taxon>Aconoidasida</taxon>
        <taxon>Nephromycida</taxon>
        <taxon>Cardiosporidium</taxon>
    </lineage>
</organism>
<sequence>MLLVIIPLSNDILLRQFSCIHLASYEKMSGAEEIQLSTGEIVSVPIARKTDNLKQSQEGAVEIEKVKNVWGSSAGAGSDFLDIYRKHRTVEMDRLQRMDEEWKEDLQQRAFQIRRKQLLQRSQEASEKRARKRKAKKQRKLSRVQTPSSPASFQFVEQNNPSLNDEVDILDSIDPAADDRMDTAKHGINYSAHSPLKLPNPSSSLRKPSSNISSKKELSSLENPASSPSTLFQ</sequence>
<evidence type="ECO:0000256" key="1">
    <source>
        <dbReference type="SAM" id="MobiDB-lite"/>
    </source>
</evidence>
<keyword evidence="3" id="KW-1185">Reference proteome</keyword>
<feature type="compositionally biased region" description="Low complexity" evidence="1">
    <location>
        <begin position="194"/>
        <end position="213"/>
    </location>
</feature>
<feature type="non-terminal residue" evidence="2">
    <location>
        <position position="233"/>
    </location>
</feature>
<protein>
    <submittedName>
        <fullName evidence="2">Uncharacterized protein</fullName>
    </submittedName>
</protein>
<feature type="region of interest" description="Disordered" evidence="1">
    <location>
        <begin position="117"/>
        <end position="166"/>
    </location>
</feature>
<name>A0ABQ7J3I9_9APIC</name>
<comment type="caution">
    <text evidence="2">The sequence shown here is derived from an EMBL/GenBank/DDBJ whole genome shotgun (WGS) entry which is preliminary data.</text>
</comment>
<proteinExistence type="predicted"/>
<dbReference type="InterPro" id="IPR009548">
    <property type="entry name" value="Prkrip1"/>
</dbReference>
<dbReference type="Pfam" id="PF06658">
    <property type="entry name" value="DUF1168"/>
    <property type="match status" value="1"/>
</dbReference>
<evidence type="ECO:0000313" key="3">
    <source>
        <dbReference type="Proteomes" id="UP000823046"/>
    </source>
</evidence>
<evidence type="ECO:0000313" key="2">
    <source>
        <dbReference type="EMBL" id="KAF8817677.1"/>
    </source>
</evidence>
<reference evidence="2 3" key="1">
    <citation type="journal article" date="2020" name="bioRxiv">
        <title>Metabolic contributions of an alphaproteobacterial endosymbiont in the apicomplexan Cardiosporidium cionae.</title>
        <authorList>
            <person name="Hunter E.S."/>
            <person name="Paight C.J."/>
            <person name="Lane C.E."/>
        </authorList>
    </citation>
    <scope>NUCLEOTIDE SEQUENCE [LARGE SCALE GENOMIC DNA]</scope>
    <source>
        <strain evidence="2">ESH_2018</strain>
    </source>
</reference>
<gene>
    <name evidence="2" type="ORF">IE077_001317</name>
</gene>
<feature type="compositionally biased region" description="Basic residues" evidence="1">
    <location>
        <begin position="129"/>
        <end position="142"/>
    </location>
</feature>
<dbReference type="EMBL" id="JADAQX010002108">
    <property type="protein sequence ID" value="KAF8817677.1"/>
    <property type="molecule type" value="Genomic_DNA"/>
</dbReference>
<dbReference type="PANTHER" id="PTHR13507">
    <property type="entry name" value="PRKR-INTERACTING PROTEIN 1"/>
    <property type="match status" value="1"/>
</dbReference>
<accession>A0ABQ7J3I9</accession>
<dbReference type="PANTHER" id="PTHR13507:SF0">
    <property type="entry name" value="PRKR-INTERACTING PROTEIN 1"/>
    <property type="match status" value="1"/>
</dbReference>
<dbReference type="Proteomes" id="UP000823046">
    <property type="component" value="Unassembled WGS sequence"/>
</dbReference>
<feature type="region of interest" description="Disordered" evidence="1">
    <location>
        <begin position="189"/>
        <end position="233"/>
    </location>
</feature>
<feature type="compositionally biased region" description="Polar residues" evidence="1">
    <location>
        <begin position="143"/>
        <end position="163"/>
    </location>
</feature>